<dbReference type="AlphaFoldDB" id="A0A1I0C2K7"/>
<proteinExistence type="predicted"/>
<dbReference type="Proteomes" id="UP000183339">
    <property type="component" value="Unassembled WGS sequence"/>
</dbReference>
<reference evidence="1 2" key="1">
    <citation type="submission" date="2016-10" db="EMBL/GenBank/DDBJ databases">
        <authorList>
            <person name="de Groot N.N."/>
        </authorList>
    </citation>
    <scope>NUCLEOTIDE SEQUENCE [LARGE SCALE GENOMIC DNA]</scope>
    <source>
        <strain evidence="1 2">Nl7</strain>
    </source>
</reference>
<accession>A0A1I0C2K7</accession>
<protein>
    <submittedName>
        <fullName evidence="1">Uncharacterized protein</fullName>
    </submittedName>
</protein>
<organism evidence="1 2">
    <name type="scientific">Nitrosospira multiformis</name>
    <dbReference type="NCBI Taxonomy" id="1231"/>
    <lineage>
        <taxon>Bacteria</taxon>
        <taxon>Pseudomonadati</taxon>
        <taxon>Pseudomonadota</taxon>
        <taxon>Betaproteobacteria</taxon>
        <taxon>Nitrosomonadales</taxon>
        <taxon>Nitrosomonadaceae</taxon>
        <taxon>Nitrosospira</taxon>
    </lineage>
</organism>
<evidence type="ECO:0000313" key="2">
    <source>
        <dbReference type="Proteomes" id="UP000183339"/>
    </source>
</evidence>
<name>A0A1I0C2K7_9PROT</name>
<evidence type="ECO:0000313" key="1">
    <source>
        <dbReference type="EMBL" id="SET13514.1"/>
    </source>
</evidence>
<dbReference type="EMBL" id="FOHI01000003">
    <property type="protein sequence ID" value="SET13514.1"/>
    <property type="molecule type" value="Genomic_DNA"/>
</dbReference>
<sequence length="74" mass="8218">MTKQFRRGNGEKWELTHELLSGHGEILIYNRSVPKSSSLRQVAEISPGINAAIMPITEYQLHAIHSNGANFSNA</sequence>
<gene>
    <name evidence="1" type="ORF">SAMN05216412_103248</name>
</gene>